<dbReference type="EMBL" id="BPLR01014709">
    <property type="protein sequence ID" value="GIY70723.1"/>
    <property type="molecule type" value="Genomic_DNA"/>
</dbReference>
<reference evidence="1 2" key="1">
    <citation type="submission" date="2021-06" db="EMBL/GenBank/DDBJ databases">
        <title>Caerostris extrusa draft genome.</title>
        <authorList>
            <person name="Kono N."/>
            <person name="Arakawa K."/>
        </authorList>
    </citation>
    <scope>NUCLEOTIDE SEQUENCE [LARGE SCALE GENOMIC DNA]</scope>
</reference>
<comment type="caution">
    <text evidence="1">The sequence shown here is derived from an EMBL/GenBank/DDBJ whole genome shotgun (WGS) entry which is preliminary data.</text>
</comment>
<sequence length="153" mass="17863">MINHLADRIHSDKKRRQPHVQCRVAVLVPLGRKAFCGTFFLSWRYRQDCARGPDRVKETCPKRDKFFNSSNPIPIQIITLSGNHLGEPKGDLQGFTVFMDATLAIDPDRALSKKSFVFGFIHTMRIRGHKWFKEFQRSSYMKQKFHPMIVENI</sequence>
<gene>
    <name evidence="1" type="ORF">CEXT_418541</name>
</gene>
<dbReference type="Proteomes" id="UP001054945">
    <property type="component" value="Unassembled WGS sequence"/>
</dbReference>
<proteinExistence type="predicted"/>
<organism evidence="1 2">
    <name type="scientific">Caerostris extrusa</name>
    <name type="common">Bark spider</name>
    <name type="synonym">Caerostris bankana</name>
    <dbReference type="NCBI Taxonomy" id="172846"/>
    <lineage>
        <taxon>Eukaryota</taxon>
        <taxon>Metazoa</taxon>
        <taxon>Ecdysozoa</taxon>
        <taxon>Arthropoda</taxon>
        <taxon>Chelicerata</taxon>
        <taxon>Arachnida</taxon>
        <taxon>Araneae</taxon>
        <taxon>Araneomorphae</taxon>
        <taxon>Entelegynae</taxon>
        <taxon>Araneoidea</taxon>
        <taxon>Araneidae</taxon>
        <taxon>Caerostris</taxon>
    </lineage>
</organism>
<keyword evidence="2" id="KW-1185">Reference proteome</keyword>
<dbReference type="AlphaFoldDB" id="A0AAV4VL10"/>
<name>A0AAV4VL10_CAEEX</name>
<evidence type="ECO:0000313" key="1">
    <source>
        <dbReference type="EMBL" id="GIY70723.1"/>
    </source>
</evidence>
<evidence type="ECO:0000313" key="2">
    <source>
        <dbReference type="Proteomes" id="UP001054945"/>
    </source>
</evidence>
<accession>A0AAV4VL10</accession>
<protein>
    <submittedName>
        <fullName evidence="1">Uncharacterized protein</fullName>
    </submittedName>
</protein>